<protein>
    <recommendedName>
        <fullName evidence="3">Conjugal transfer protein TraF</fullName>
    </recommendedName>
</protein>
<organism evidence="1 2">
    <name type="scientific">Bacteroides intestinalis</name>
    <dbReference type="NCBI Taxonomy" id="329854"/>
    <lineage>
        <taxon>Bacteria</taxon>
        <taxon>Pseudomonadati</taxon>
        <taxon>Bacteroidota</taxon>
        <taxon>Bacteroidia</taxon>
        <taxon>Bacteroidales</taxon>
        <taxon>Bacteroidaceae</taxon>
        <taxon>Bacteroides</taxon>
    </lineage>
</organism>
<dbReference type="EMBL" id="QRZF01000001">
    <property type="protein sequence ID" value="RGV58095.1"/>
    <property type="molecule type" value="Genomic_DNA"/>
</dbReference>
<dbReference type="RefSeq" id="WP_022394045.1">
    <property type="nucleotide sequence ID" value="NZ_QRZF01000001.1"/>
</dbReference>
<gene>
    <name evidence="1" type="ORF">DWW10_00125</name>
</gene>
<accession>A0A412YL45</accession>
<evidence type="ECO:0008006" key="3">
    <source>
        <dbReference type="Google" id="ProtNLM"/>
    </source>
</evidence>
<proteinExistence type="predicted"/>
<dbReference type="AlphaFoldDB" id="A0A412YL45"/>
<evidence type="ECO:0000313" key="1">
    <source>
        <dbReference type="EMBL" id="RGV58095.1"/>
    </source>
</evidence>
<sequence>MKWYWLLILFLFLALFQLLQIVDLNRSVKDLSASKQLIYQQKKMLEREMEDNEKITKMQHWFEGVQIDDMLLTDFYSKDTVSLSSLLTIDKSLFLFISEKSCTTCYLPYLKKMNSLAKKRGFDRVFLLADYENRVGLKSLLFEHDIRMKVYTIVKTDRLFEHNIEPISFLLTLNRYIDNVFIPHKTNFSLVESYLNIVEERFFND</sequence>
<comment type="caution">
    <text evidence="1">The sequence shown here is derived from an EMBL/GenBank/DDBJ whole genome shotgun (WGS) entry which is preliminary data.</text>
</comment>
<name>A0A412YL45_9BACE</name>
<dbReference type="Proteomes" id="UP000283850">
    <property type="component" value="Unassembled WGS sequence"/>
</dbReference>
<reference evidence="1 2" key="1">
    <citation type="submission" date="2018-08" db="EMBL/GenBank/DDBJ databases">
        <title>A genome reference for cultivated species of the human gut microbiota.</title>
        <authorList>
            <person name="Zou Y."/>
            <person name="Xue W."/>
            <person name="Luo G."/>
        </authorList>
    </citation>
    <scope>NUCLEOTIDE SEQUENCE [LARGE SCALE GENOMIC DNA]</scope>
    <source>
        <strain evidence="1 2">AF14-32</strain>
    </source>
</reference>
<evidence type="ECO:0000313" key="2">
    <source>
        <dbReference type="Proteomes" id="UP000283850"/>
    </source>
</evidence>